<dbReference type="EMBL" id="CP009819">
    <property type="protein sequence ID" value="ATZ58019.1"/>
    <property type="molecule type" value="Genomic_DNA"/>
</dbReference>
<keyword evidence="3" id="KW-1185">Reference proteome</keyword>
<evidence type="ECO:0000313" key="3">
    <source>
        <dbReference type="Proteomes" id="UP000001798"/>
    </source>
</evidence>
<protein>
    <recommendedName>
        <fullName evidence="1">DUF4470 domain-containing protein</fullName>
    </recommendedName>
</protein>
<dbReference type="InterPro" id="IPR027974">
    <property type="entry name" value="DUF4470"/>
</dbReference>
<organism evidence="2 3">
    <name type="scientific">Botryotinia fuckeliana (strain B05.10)</name>
    <name type="common">Noble rot fungus</name>
    <name type="synonym">Botrytis cinerea</name>
    <dbReference type="NCBI Taxonomy" id="332648"/>
    <lineage>
        <taxon>Eukaryota</taxon>
        <taxon>Fungi</taxon>
        <taxon>Dikarya</taxon>
        <taxon>Ascomycota</taxon>
        <taxon>Pezizomycotina</taxon>
        <taxon>Leotiomycetes</taxon>
        <taxon>Helotiales</taxon>
        <taxon>Sclerotiniaceae</taxon>
        <taxon>Botrytis</taxon>
    </lineage>
</organism>
<evidence type="ECO:0000259" key="1">
    <source>
        <dbReference type="Pfam" id="PF14737"/>
    </source>
</evidence>
<gene>
    <name evidence="2" type="ORF">BCIN_15g05040</name>
</gene>
<dbReference type="OrthoDB" id="432970at2759"/>
<proteinExistence type="predicted"/>
<reference evidence="2" key="4">
    <citation type="submission" date="2017-12" db="EMBL/GenBank/DDBJ databases">
        <authorList>
            <person name="van Kan J."/>
        </authorList>
    </citation>
    <scope>NUCLEOTIDE SEQUENCE</scope>
    <source>
        <strain evidence="2">B05.10</strain>
    </source>
</reference>
<reference evidence="2 3" key="2">
    <citation type="journal article" date="2012" name="Eukaryot. Cell">
        <title>Genome update of Botrytis cinerea strains B05.10 and T4.</title>
        <authorList>
            <person name="Staats M."/>
            <person name="van Kan J.A."/>
        </authorList>
    </citation>
    <scope>NUCLEOTIDE SEQUENCE [LARGE SCALE GENOMIC DNA]</scope>
    <source>
        <strain evidence="2 3">B05.10</strain>
    </source>
</reference>
<dbReference type="Pfam" id="PF14737">
    <property type="entry name" value="DUF4470"/>
    <property type="match status" value="1"/>
</dbReference>
<dbReference type="VEuPathDB" id="FungiDB:Bcin15g05040"/>
<reference evidence="2 3" key="1">
    <citation type="journal article" date="2011" name="PLoS Genet.">
        <title>Genomic analysis of the necrotrophic fungal pathogens Sclerotinia sclerotiorum and Botrytis cinerea.</title>
        <authorList>
            <person name="Amselem J."/>
            <person name="Cuomo C.A."/>
            <person name="van Kan J.A."/>
            <person name="Viaud M."/>
            <person name="Benito E.P."/>
            <person name="Couloux A."/>
            <person name="Coutinho P.M."/>
            <person name="de Vries R.P."/>
            <person name="Dyer P.S."/>
            <person name="Fillinger S."/>
            <person name="Fournier E."/>
            <person name="Gout L."/>
            <person name="Hahn M."/>
            <person name="Kohn L."/>
            <person name="Lapalu N."/>
            <person name="Plummer K.M."/>
            <person name="Pradier J.M."/>
            <person name="Quevillon E."/>
            <person name="Sharon A."/>
            <person name="Simon A."/>
            <person name="ten Have A."/>
            <person name="Tudzynski B."/>
            <person name="Tudzynski P."/>
            <person name="Wincker P."/>
            <person name="Andrew M."/>
            <person name="Anthouard V."/>
            <person name="Beever R.E."/>
            <person name="Beffa R."/>
            <person name="Benoit I."/>
            <person name="Bouzid O."/>
            <person name="Brault B."/>
            <person name="Chen Z."/>
            <person name="Choquer M."/>
            <person name="Collemare J."/>
            <person name="Cotton P."/>
            <person name="Danchin E.G."/>
            <person name="Da Silva C."/>
            <person name="Gautier A."/>
            <person name="Giraud C."/>
            <person name="Giraud T."/>
            <person name="Gonzalez C."/>
            <person name="Grossetete S."/>
            <person name="Guldener U."/>
            <person name="Henrissat B."/>
            <person name="Howlett B.J."/>
            <person name="Kodira C."/>
            <person name="Kretschmer M."/>
            <person name="Lappartient A."/>
            <person name="Leroch M."/>
            <person name="Levis C."/>
            <person name="Mauceli E."/>
            <person name="Neuveglise C."/>
            <person name="Oeser B."/>
            <person name="Pearson M."/>
            <person name="Poulain J."/>
            <person name="Poussereau N."/>
            <person name="Quesneville H."/>
            <person name="Rascle C."/>
            <person name="Schumacher J."/>
            <person name="Segurens B."/>
            <person name="Sexton A."/>
            <person name="Silva E."/>
            <person name="Sirven C."/>
            <person name="Soanes D.M."/>
            <person name="Talbot N.J."/>
            <person name="Templeton M."/>
            <person name="Yandava C."/>
            <person name="Yarden O."/>
            <person name="Zeng Q."/>
            <person name="Rollins J.A."/>
            <person name="Lebrun M.H."/>
            <person name="Dickman M."/>
        </authorList>
    </citation>
    <scope>NUCLEOTIDE SEQUENCE [LARGE SCALE GENOMIC DNA]</scope>
    <source>
        <strain evidence="2 3">B05.10</strain>
    </source>
</reference>
<dbReference type="AlphaFoldDB" id="A0A384K5B4"/>
<sequence>MLGLTRFNVTPFFYPFGNTPAINLLQSRRPACENDDAVRVLLLGCGDPRNLLFTLWCNKGKASYHLRIYFRTDADTNALFCR</sequence>
<dbReference type="RefSeq" id="XP_024553499.1">
    <property type="nucleotide sequence ID" value="XM_024697684.1"/>
</dbReference>
<accession>A0A384K5B4</accession>
<feature type="domain" description="DUF4470" evidence="1">
    <location>
        <begin position="15"/>
        <end position="70"/>
    </location>
</feature>
<dbReference type="GeneID" id="36394959"/>
<dbReference type="EMBL" id="CP009819">
    <property type="protein sequence ID" value="ATZ58020.1"/>
    <property type="molecule type" value="Genomic_DNA"/>
</dbReference>
<dbReference type="RefSeq" id="XP_024553498.1">
    <property type="nucleotide sequence ID" value="XM_024697685.1"/>
</dbReference>
<name>A0A384K5B4_BOTFB</name>
<reference evidence="2 3" key="3">
    <citation type="journal article" date="2017" name="Mol. Plant Pathol.">
        <title>A gapless genome sequence of the fungus Botrytis cinerea.</title>
        <authorList>
            <person name="Van Kan J.A."/>
            <person name="Stassen J.H."/>
            <person name="Mosbach A."/>
            <person name="Van Der Lee T.A."/>
            <person name="Faino L."/>
            <person name="Farmer A.D."/>
            <person name="Papasotiriou D.G."/>
            <person name="Zhou S."/>
            <person name="Seidl M.F."/>
            <person name="Cottam E."/>
            <person name="Edel D."/>
            <person name="Hahn M."/>
            <person name="Schwartz D.C."/>
            <person name="Dietrich R.A."/>
            <person name="Widdison S."/>
            <person name="Scalliet G."/>
        </authorList>
    </citation>
    <scope>NUCLEOTIDE SEQUENCE [LARGE SCALE GENOMIC DNA]</scope>
    <source>
        <strain evidence="2 3">B05.10</strain>
    </source>
</reference>
<evidence type="ECO:0000313" key="2">
    <source>
        <dbReference type="EMBL" id="ATZ58020.1"/>
    </source>
</evidence>
<dbReference type="Proteomes" id="UP000001798">
    <property type="component" value="Chromosome 15"/>
</dbReference>